<evidence type="ECO:0000313" key="2">
    <source>
        <dbReference type="EMBL" id="GJT51072.1"/>
    </source>
</evidence>
<dbReference type="Proteomes" id="UP001151760">
    <property type="component" value="Unassembled WGS sequence"/>
</dbReference>
<dbReference type="PANTHER" id="PTHR11439:SF470">
    <property type="entry name" value="CYSTEINE-RICH RLK (RECEPTOR-LIKE PROTEIN KINASE) 8"/>
    <property type="match status" value="1"/>
</dbReference>
<name>A0ABQ5EKM0_9ASTR</name>
<proteinExistence type="predicted"/>
<dbReference type="InterPro" id="IPR000477">
    <property type="entry name" value="RT_dom"/>
</dbReference>
<keyword evidence="3" id="KW-1185">Reference proteome</keyword>
<evidence type="ECO:0000313" key="3">
    <source>
        <dbReference type="Proteomes" id="UP001151760"/>
    </source>
</evidence>
<gene>
    <name evidence="2" type="ORF">Tco_0977229</name>
</gene>
<dbReference type="Pfam" id="PF00078">
    <property type="entry name" value="RVT_1"/>
    <property type="match status" value="1"/>
</dbReference>
<dbReference type="PANTHER" id="PTHR11439">
    <property type="entry name" value="GAG-POL-RELATED RETROTRANSPOSON"/>
    <property type="match status" value="1"/>
</dbReference>
<feature type="domain" description="Reverse transcriptase" evidence="1">
    <location>
        <begin position="183"/>
        <end position="262"/>
    </location>
</feature>
<reference evidence="2" key="2">
    <citation type="submission" date="2022-01" db="EMBL/GenBank/DDBJ databases">
        <authorList>
            <person name="Yamashiro T."/>
            <person name="Shiraishi A."/>
            <person name="Satake H."/>
            <person name="Nakayama K."/>
        </authorList>
    </citation>
    <scope>NUCLEOTIDE SEQUENCE</scope>
</reference>
<accession>A0ABQ5EKM0</accession>
<dbReference type="EMBL" id="BQNB010016375">
    <property type="protein sequence ID" value="GJT51072.1"/>
    <property type="molecule type" value="Genomic_DNA"/>
</dbReference>
<protein>
    <submittedName>
        <fullName evidence="2">Uncharacterized mitochondrial protein-like protein</fullName>
    </submittedName>
</protein>
<feature type="non-terminal residue" evidence="2">
    <location>
        <position position="1"/>
    </location>
</feature>
<organism evidence="2 3">
    <name type="scientific">Tanacetum coccineum</name>
    <dbReference type="NCBI Taxonomy" id="301880"/>
    <lineage>
        <taxon>Eukaryota</taxon>
        <taxon>Viridiplantae</taxon>
        <taxon>Streptophyta</taxon>
        <taxon>Embryophyta</taxon>
        <taxon>Tracheophyta</taxon>
        <taxon>Spermatophyta</taxon>
        <taxon>Magnoliopsida</taxon>
        <taxon>eudicotyledons</taxon>
        <taxon>Gunneridae</taxon>
        <taxon>Pentapetalae</taxon>
        <taxon>asterids</taxon>
        <taxon>campanulids</taxon>
        <taxon>Asterales</taxon>
        <taxon>Asteraceae</taxon>
        <taxon>Asteroideae</taxon>
        <taxon>Anthemideae</taxon>
        <taxon>Anthemidinae</taxon>
        <taxon>Tanacetum</taxon>
    </lineage>
</organism>
<evidence type="ECO:0000259" key="1">
    <source>
        <dbReference type="Pfam" id="PF00078"/>
    </source>
</evidence>
<reference evidence="2" key="1">
    <citation type="journal article" date="2022" name="Int. J. Mol. Sci.">
        <title>Draft Genome of Tanacetum Coccineum: Genomic Comparison of Closely Related Tanacetum-Family Plants.</title>
        <authorList>
            <person name="Yamashiro T."/>
            <person name="Shiraishi A."/>
            <person name="Nakayama K."/>
            <person name="Satake H."/>
        </authorList>
    </citation>
    <scope>NUCLEOTIDE SEQUENCE</scope>
</reference>
<dbReference type="CDD" id="cd09272">
    <property type="entry name" value="RNase_HI_RT_Ty1"/>
    <property type="match status" value="1"/>
</dbReference>
<sequence length="270" mass="29645">PAIKSVLSFSSYFSSRSNSLSLQAYCDSDWATCPESRRSITGFGIFLGHGLISWQSKKQAVVSRSSIEAEYRALADCSCEITWLNSLLQDLHIPITTPVKVFCDNSSAIALASNHVQHARTKHIEIDCHFVRDKIKAGQILPIYVPTTSHTADLLTKLYIPLSTTSVFLSKEQSAFIAGRQILDGPVILSEIIECHTSEFSIKRGLRQGDPLSPFLFILVMEGLHNAFEEAVGNGLITGVNIKNSTINVSHLFYADDVIITTGIVGMLKT</sequence>
<comment type="caution">
    <text evidence="2">The sequence shown here is derived from an EMBL/GenBank/DDBJ whole genome shotgun (WGS) entry which is preliminary data.</text>
</comment>